<name>A0ABT9YFD4_9BACI</name>
<dbReference type="PROSITE" id="PS51186">
    <property type="entry name" value="GNAT"/>
    <property type="match status" value="1"/>
</dbReference>
<dbReference type="SUPFAM" id="SSF55729">
    <property type="entry name" value="Acyl-CoA N-acyltransferases (Nat)"/>
    <property type="match status" value="1"/>
</dbReference>
<dbReference type="Gene3D" id="3.40.630.30">
    <property type="match status" value="1"/>
</dbReference>
<dbReference type="PANTHER" id="PTHR43800">
    <property type="entry name" value="PEPTIDYL-LYSINE N-ACETYLTRANSFERASE YJAB"/>
    <property type="match status" value="1"/>
</dbReference>
<protein>
    <submittedName>
        <fullName evidence="4">Acetyltransferase</fullName>
        <ecNumber evidence="4">2.3.1.-</ecNumber>
    </submittedName>
</protein>
<reference evidence="4 5" key="1">
    <citation type="submission" date="2023-07" db="EMBL/GenBank/DDBJ databases">
        <title>Genomic Encyclopedia of Type Strains, Phase IV (KMG-IV): sequencing the most valuable type-strain genomes for metagenomic binning, comparative biology and taxonomic classification.</title>
        <authorList>
            <person name="Goeker M."/>
        </authorList>
    </citation>
    <scope>NUCLEOTIDE SEQUENCE [LARGE SCALE GENOMIC DNA]</scope>
    <source>
        <strain evidence="4 5">DSM 19154</strain>
    </source>
</reference>
<accession>A0ABT9YFD4</accession>
<keyword evidence="1 4" id="KW-0808">Transferase</keyword>
<comment type="caution">
    <text evidence="4">The sequence shown here is derived from an EMBL/GenBank/DDBJ whole genome shotgun (WGS) entry which is preliminary data.</text>
</comment>
<organism evidence="4 5">
    <name type="scientific">Alkalicoccobacillus murimartini</name>
    <dbReference type="NCBI Taxonomy" id="171685"/>
    <lineage>
        <taxon>Bacteria</taxon>
        <taxon>Bacillati</taxon>
        <taxon>Bacillota</taxon>
        <taxon>Bacilli</taxon>
        <taxon>Bacillales</taxon>
        <taxon>Bacillaceae</taxon>
        <taxon>Alkalicoccobacillus</taxon>
    </lineage>
</organism>
<evidence type="ECO:0000256" key="2">
    <source>
        <dbReference type="ARBA" id="ARBA00023315"/>
    </source>
</evidence>
<evidence type="ECO:0000313" key="4">
    <source>
        <dbReference type="EMBL" id="MDQ0206525.1"/>
    </source>
</evidence>
<proteinExistence type="predicted"/>
<dbReference type="RefSeq" id="WP_306981002.1">
    <property type="nucleotide sequence ID" value="NZ_JAUSUA010000001.1"/>
</dbReference>
<evidence type="ECO:0000256" key="1">
    <source>
        <dbReference type="ARBA" id="ARBA00022679"/>
    </source>
</evidence>
<sequence length="144" mass="16714">MIRPLESNDVEQVVAIWLESSLQAHYFIADAYWQDQQAAMRDEYIPQSETLVLEENRVVLGFVSLVDEQIAALFVDVNAQGKGYGKHLLQEVQKHKKSLSLQVYKKNKKAIQFYQNQGFKKIEDQIDSATGEEEYVMEWKSEQI</sequence>
<dbReference type="Pfam" id="PF13508">
    <property type="entry name" value="Acetyltransf_7"/>
    <property type="match status" value="1"/>
</dbReference>
<keyword evidence="2 4" id="KW-0012">Acyltransferase</keyword>
<keyword evidence="5" id="KW-1185">Reference proteome</keyword>
<feature type="domain" description="N-acetyltransferase" evidence="3">
    <location>
        <begin position="1"/>
        <end position="142"/>
    </location>
</feature>
<dbReference type="InterPro" id="IPR000182">
    <property type="entry name" value="GNAT_dom"/>
</dbReference>
<dbReference type="InterPro" id="IPR016181">
    <property type="entry name" value="Acyl_CoA_acyltransferase"/>
</dbReference>
<dbReference type="PANTHER" id="PTHR43800:SF1">
    <property type="entry name" value="PEPTIDYL-LYSINE N-ACETYLTRANSFERASE YJAB"/>
    <property type="match status" value="1"/>
</dbReference>
<dbReference type="NCBIfam" id="NF007853">
    <property type="entry name" value="PRK10562.1"/>
    <property type="match status" value="1"/>
</dbReference>
<dbReference type="CDD" id="cd04301">
    <property type="entry name" value="NAT_SF"/>
    <property type="match status" value="1"/>
</dbReference>
<gene>
    <name evidence="4" type="ORF">J2S05_001299</name>
</gene>
<dbReference type="EC" id="2.3.1.-" evidence="4"/>
<evidence type="ECO:0000313" key="5">
    <source>
        <dbReference type="Proteomes" id="UP001225034"/>
    </source>
</evidence>
<dbReference type="GO" id="GO:0016746">
    <property type="term" value="F:acyltransferase activity"/>
    <property type="evidence" value="ECO:0007669"/>
    <property type="project" value="UniProtKB-KW"/>
</dbReference>
<dbReference type="EMBL" id="JAUSUA010000001">
    <property type="protein sequence ID" value="MDQ0206525.1"/>
    <property type="molecule type" value="Genomic_DNA"/>
</dbReference>
<dbReference type="Proteomes" id="UP001225034">
    <property type="component" value="Unassembled WGS sequence"/>
</dbReference>
<evidence type="ECO:0000259" key="3">
    <source>
        <dbReference type="PROSITE" id="PS51186"/>
    </source>
</evidence>